<comment type="catalytic activity">
    <reaction evidence="6">
        <text>ATP + H2O = ADP + phosphate + H(+)</text>
        <dbReference type="Rhea" id="RHEA:13065"/>
        <dbReference type="ChEBI" id="CHEBI:15377"/>
        <dbReference type="ChEBI" id="CHEBI:15378"/>
        <dbReference type="ChEBI" id="CHEBI:30616"/>
        <dbReference type="ChEBI" id="CHEBI:43474"/>
        <dbReference type="ChEBI" id="CHEBI:456216"/>
        <dbReference type="EC" id="3.6.4.13"/>
    </reaction>
</comment>
<dbReference type="InterPro" id="IPR048333">
    <property type="entry name" value="HA2_WH"/>
</dbReference>
<evidence type="ECO:0000256" key="5">
    <source>
        <dbReference type="ARBA" id="ARBA00022840"/>
    </source>
</evidence>
<dbReference type="PANTHER" id="PTHR18934">
    <property type="entry name" value="ATP-DEPENDENT RNA HELICASE"/>
    <property type="match status" value="1"/>
</dbReference>
<keyword evidence="4" id="KW-0347">Helicase</keyword>
<dbReference type="Pfam" id="PF00271">
    <property type="entry name" value="Helicase_C"/>
    <property type="match status" value="1"/>
</dbReference>
<evidence type="ECO:0000256" key="6">
    <source>
        <dbReference type="ARBA" id="ARBA00047984"/>
    </source>
</evidence>
<dbReference type="GO" id="GO:0003724">
    <property type="term" value="F:RNA helicase activity"/>
    <property type="evidence" value="ECO:0007669"/>
    <property type="project" value="UniProtKB-EC"/>
</dbReference>
<protein>
    <recommendedName>
        <fullName evidence="1">RNA helicase</fullName>
        <ecNumber evidence="1">3.6.4.13</ecNumber>
    </recommendedName>
</protein>
<dbReference type="GO" id="GO:0003723">
    <property type="term" value="F:RNA binding"/>
    <property type="evidence" value="ECO:0007669"/>
    <property type="project" value="TreeGrafter"/>
</dbReference>
<dbReference type="InterPro" id="IPR001650">
    <property type="entry name" value="Helicase_C-like"/>
</dbReference>
<accession>A0AA38HJA9</accession>
<comment type="caution">
    <text evidence="8">The sequence shown here is derived from an EMBL/GenBank/DDBJ whole genome shotgun (WGS) entry which is preliminary data.</text>
</comment>
<dbReference type="EMBL" id="JALNTZ010001449">
    <property type="protein sequence ID" value="KAJ3625374.1"/>
    <property type="molecule type" value="Genomic_DNA"/>
</dbReference>
<keyword evidence="2" id="KW-0547">Nucleotide-binding</keyword>
<dbReference type="Pfam" id="PF21010">
    <property type="entry name" value="HA2_C"/>
    <property type="match status" value="1"/>
</dbReference>
<dbReference type="PANTHER" id="PTHR18934:SF99">
    <property type="entry name" value="ATP-DEPENDENT RNA HELICASE DHX37-RELATED"/>
    <property type="match status" value="1"/>
</dbReference>
<dbReference type="InterPro" id="IPR007502">
    <property type="entry name" value="Helicase-assoc_dom"/>
</dbReference>
<dbReference type="GO" id="GO:0016787">
    <property type="term" value="F:hydrolase activity"/>
    <property type="evidence" value="ECO:0007669"/>
    <property type="project" value="UniProtKB-KW"/>
</dbReference>
<dbReference type="Gene3D" id="1.20.120.1080">
    <property type="match status" value="1"/>
</dbReference>
<keyword evidence="9" id="KW-1185">Reference proteome</keyword>
<dbReference type="SMART" id="SM00847">
    <property type="entry name" value="HA2"/>
    <property type="match status" value="1"/>
</dbReference>
<gene>
    <name evidence="8" type="ORF">Zmor_004281</name>
</gene>
<evidence type="ECO:0000259" key="7">
    <source>
        <dbReference type="PROSITE" id="PS51194"/>
    </source>
</evidence>
<evidence type="ECO:0000256" key="3">
    <source>
        <dbReference type="ARBA" id="ARBA00022801"/>
    </source>
</evidence>
<evidence type="ECO:0000256" key="4">
    <source>
        <dbReference type="ARBA" id="ARBA00022806"/>
    </source>
</evidence>
<organism evidence="8 9">
    <name type="scientific">Zophobas morio</name>
    <dbReference type="NCBI Taxonomy" id="2755281"/>
    <lineage>
        <taxon>Eukaryota</taxon>
        <taxon>Metazoa</taxon>
        <taxon>Ecdysozoa</taxon>
        <taxon>Arthropoda</taxon>
        <taxon>Hexapoda</taxon>
        <taxon>Insecta</taxon>
        <taxon>Pterygota</taxon>
        <taxon>Neoptera</taxon>
        <taxon>Endopterygota</taxon>
        <taxon>Coleoptera</taxon>
        <taxon>Polyphaga</taxon>
        <taxon>Cucujiformia</taxon>
        <taxon>Tenebrionidae</taxon>
        <taxon>Zophobas</taxon>
    </lineage>
</organism>
<dbReference type="GO" id="GO:0005524">
    <property type="term" value="F:ATP binding"/>
    <property type="evidence" value="ECO:0007669"/>
    <property type="project" value="UniProtKB-KW"/>
</dbReference>
<reference evidence="8" key="1">
    <citation type="journal article" date="2023" name="G3 (Bethesda)">
        <title>Whole genome assemblies of Zophobas morio and Tenebrio molitor.</title>
        <authorList>
            <person name="Kaur S."/>
            <person name="Stinson S.A."/>
            <person name="diCenzo G.C."/>
        </authorList>
    </citation>
    <scope>NUCLEOTIDE SEQUENCE</scope>
    <source>
        <strain evidence="8">QUZm001</strain>
    </source>
</reference>
<feature type="domain" description="Helicase C-terminal" evidence="7">
    <location>
        <begin position="1"/>
        <end position="109"/>
    </location>
</feature>
<name>A0AA38HJA9_9CUCU</name>
<keyword evidence="3" id="KW-0378">Hydrolase</keyword>
<sequence>MVPGIRKVVVSTNIAATSITIDGIKYVVDSGFVKQNIFDASTGLQSLAVVPISHSEAKQRAGRAGRTSPGKCYRLYSEEVMNGYFPPTTVPEIQRSSLANVVLFLKHFGVEDVLSFSFIDPPPKKNLIEALKALVVLDALDPETGKLTQYGTKMVHFPMIPEMSKVLLEAAASNCLDEMTTIVGCLSVERIFYSHKNGCSSKLMTHHCTHYKNDAVDIMRTRRDQLYAENKEREPTLYSRILRQCFCAGYFGRAGRLVKGRSYLRTMEALFYYNTVYYRCRSFLKGRGNVVFVHPNSLFFGRESEL</sequence>
<dbReference type="SUPFAM" id="SSF52540">
    <property type="entry name" value="P-loop containing nucleoside triphosphate hydrolases"/>
    <property type="match status" value="1"/>
</dbReference>
<dbReference type="PROSITE" id="PS51194">
    <property type="entry name" value="HELICASE_CTER"/>
    <property type="match status" value="1"/>
</dbReference>
<evidence type="ECO:0000313" key="8">
    <source>
        <dbReference type="EMBL" id="KAJ3625374.1"/>
    </source>
</evidence>
<dbReference type="AlphaFoldDB" id="A0AA38HJA9"/>
<dbReference type="CDD" id="cd18791">
    <property type="entry name" value="SF2_C_RHA"/>
    <property type="match status" value="1"/>
</dbReference>
<dbReference type="InterPro" id="IPR027417">
    <property type="entry name" value="P-loop_NTPase"/>
</dbReference>
<dbReference type="EC" id="3.6.4.13" evidence="1"/>
<proteinExistence type="predicted"/>
<evidence type="ECO:0000313" key="9">
    <source>
        <dbReference type="Proteomes" id="UP001168821"/>
    </source>
</evidence>
<dbReference type="FunFam" id="1.10.10.2130:FF:000001">
    <property type="entry name" value="Pre-mRNA-splicing factor ATP-dependent RNA helicase"/>
    <property type="match status" value="1"/>
</dbReference>
<dbReference type="Pfam" id="PF04408">
    <property type="entry name" value="WHD_HA2"/>
    <property type="match status" value="1"/>
</dbReference>
<keyword evidence="5" id="KW-0067">ATP-binding</keyword>
<feature type="non-terminal residue" evidence="8">
    <location>
        <position position="306"/>
    </location>
</feature>
<evidence type="ECO:0000256" key="1">
    <source>
        <dbReference type="ARBA" id="ARBA00012552"/>
    </source>
</evidence>
<dbReference type="Proteomes" id="UP001168821">
    <property type="component" value="Unassembled WGS sequence"/>
</dbReference>
<evidence type="ECO:0000256" key="2">
    <source>
        <dbReference type="ARBA" id="ARBA00022741"/>
    </source>
</evidence>
<dbReference type="Gene3D" id="3.40.50.300">
    <property type="entry name" value="P-loop containing nucleotide triphosphate hydrolases"/>
    <property type="match status" value="1"/>
</dbReference>